<evidence type="ECO:0000256" key="2">
    <source>
        <dbReference type="ARBA" id="ARBA00022748"/>
    </source>
</evidence>
<keyword evidence="4" id="KW-0676">Redox-active center</keyword>
<dbReference type="Proteomes" id="UP000290037">
    <property type="component" value="Unassembled WGS sequence"/>
</dbReference>
<accession>A0A1M5Z8J4</accession>
<evidence type="ECO:0000313" key="10">
    <source>
        <dbReference type="Proteomes" id="UP000290037"/>
    </source>
</evidence>
<evidence type="ECO:0000259" key="6">
    <source>
        <dbReference type="PROSITE" id="PS51352"/>
    </source>
</evidence>
<evidence type="ECO:0000313" key="9">
    <source>
        <dbReference type="Proteomes" id="UP000184240"/>
    </source>
</evidence>
<keyword evidence="10" id="KW-1185">Reference proteome</keyword>
<feature type="domain" description="Thioredoxin" evidence="6">
    <location>
        <begin position="368"/>
        <end position="517"/>
    </location>
</feature>
<gene>
    <name evidence="7" type="ORF">DSM01_2673</name>
    <name evidence="8" type="ORF">SAMN04487999_2772</name>
</gene>
<proteinExistence type="predicted"/>
<reference evidence="7 10" key="3">
    <citation type="submission" date="2018-07" db="EMBL/GenBank/DDBJ databases">
        <title>Leeuwenhoekiella genomics.</title>
        <authorList>
            <person name="Tahon G."/>
            <person name="Willems A."/>
        </authorList>
    </citation>
    <scope>NUCLEOTIDE SEQUENCE [LARGE SCALE GENOMIC DNA]</scope>
    <source>
        <strain evidence="7 10">LMG 24856</strain>
    </source>
</reference>
<dbReference type="RefSeq" id="WP_072983998.1">
    <property type="nucleotide sequence ID" value="NZ_FQXT01000005.1"/>
</dbReference>
<reference evidence="8" key="1">
    <citation type="submission" date="2016-11" db="EMBL/GenBank/DDBJ databases">
        <authorList>
            <person name="Jaros S."/>
            <person name="Januszkiewicz K."/>
            <person name="Wedrychowicz H."/>
        </authorList>
    </citation>
    <scope>NUCLEOTIDE SEQUENCE [LARGE SCALE GENOMIC DNA]</scope>
    <source>
        <strain evidence="8">DSM 19859</strain>
    </source>
</reference>
<organism evidence="8 9">
    <name type="scientific">Leeuwenhoekiella palythoae</name>
    <dbReference type="NCBI Taxonomy" id="573501"/>
    <lineage>
        <taxon>Bacteria</taxon>
        <taxon>Pseudomonadati</taxon>
        <taxon>Bacteroidota</taxon>
        <taxon>Flavobacteriia</taxon>
        <taxon>Flavobacteriales</taxon>
        <taxon>Flavobacteriaceae</taxon>
        <taxon>Leeuwenhoekiella</taxon>
    </lineage>
</organism>
<dbReference type="GO" id="GO:0030313">
    <property type="term" value="C:cell envelope"/>
    <property type="evidence" value="ECO:0007669"/>
    <property type="project" value="UniProtKB-SubCell"/>
</dbReference>
<dbReference type="Proteomes" id="UP000184240">
    <property type="component" value="Unassembled WGS sequence"/>
</dbReference>
<evidence type="ECO:0000256" key="4">
    <source>
        <dbReference type="ARBA" id="ARBA00023284"/>
    </source>
</evidence>
<dbReference type="SUPFAM" id="SSF52833">
    <property type="entry name" value="Thioredoxin-like"/>
    <property type="match status" value="1"/>
</dbReference>
<name>A0A1M5Z8J4_9FLAO</name>
<sequence>MKILACLILCVLTIFTSCKRTNNTEPSNEPIVTKDSTSNSGIVIVGISDDSLAFKNIHIADYSQFSGSYYELIQDRSTSKDTTLLKLKPLDTTQILEFWSFGAKTNYNTRFIASPGDSIIIKIKDEAIKFLGDNSPENNFFIELDPDNNDYANTTYTNDLDLYKTQVKSMYLKRKAFFDQYVEEHNVSEGFKNLVSAELKQEYLYNLIAPRSKNIDGINGNANTNLILADLIAQDYDIEKNGIFDMASYLDNIKIEEFQNTNLTANDYFKRNLTQFIRQYFVKSDYLDYTKEKYIAEKEFIQSNLPKEIQNIALTQILSDYHQKGFGNGRIDKDFLKAEITSLKTKELKKSYRTALEEIESDLKQINSQIPTYILEQKLLNTAGDTISLGELVQSKQHLKIIDFWASWCTPCIKEIKETKSFKTRLKENAELEWIYLSIDESKNNWLDQVNRIKEYTSLGNHFMMTPKSNTALSSFFKINYIPRYTLVGTSTNILLSNTPRPSDEFVFEQIITSNEAN</sequence>
<feature type="signal peptide" evidence="5">
    <location>
        <begin position="1"/>
        <end position="20"/>
    </location>
</feature>
<dbReference type="InterPro" id="IPR050553">
    <property type="entry name" value="Thioredoxin_ResA/DsbE_sf"/>
</dbReference>
<dbReference type="PANTHER" id="PTHR42852:SF6">
    <property type="entry name" value="THIOL:DISULFIDE INTERCHANGE PROTEIN DSBE"/>
    <property type="match status" value="1"/>
</dbReference>
<evidence type="ECO:0000256" key="1">
    <source>
        <dbReference type="ARBA" id="ARBA00004196"/>
    </source>
</evidence>
<evidence type="ECO:0000256" key="5">
    <source>
        <dbReference type="SAM" id="SignalP"/>
    </source>
</evidence>
<dbReference type="GO" id="GO:0017004">
    <property type="term" value="P:cytochrome complex assembly"/>
    <property type="evidence" value="ECO:0007669"/>
    <property type="project" value="UniProtKB-KW"/>
</dbReference>
<dbReference type="AlphaFoldDB" id="A0A1M5Z8J4"/>
<dbReference type="InterPro" id="IPR013766">
    <property type="entry name" value="Thioredoxin_domain"/>
</dbReference>
<dbReference type="InterPro" id="IPR036249">
    <property type="entry name" value="Thioredoxin-like_sf"/>
</dbReference>
<dbReference type="STRING" id="573501.SAMN04487999_2772"/>
<keyword evidence="3" id="KW-1015">Disulfide bond</keyword>
<evidence type="ECO:0000313" key="7">
    <source>
        <dbReference type="EMBL" id="RXG28164.1"/>
    </source>
</evidence>
<keyword evidence="5" id="KW-0732">Signal</keyword>
<dbReference type="EMBL" id="QOVN01000005">
    <property type="protein sequence ID" value="RXG28164.1"/>
    <property type="molecule type" value="Genomic_DNA"/>
</dbReference>
<comment type="subcellular location">
    <subcellularLocation>
        <location evidence="1">Cell envelope</location>
    </subcellularLocation>
</comment>
<dbReference type="PANTHER" id="PTHR42852">
    <property type="entry name" value="THIOL:DISULFIDE INTERCHANGE PROTEIN DSBE"/>
    <property type="match status" value="1"/>
</dbReference>
<dbReference type="EMBL" id="FQXT01000005">
    <property type="protein sequence ID" value="SHI20547.1"/>
    <property type="molecule type" value="Genomic_DNA"/>
</dbReference>
<evidence type="ECO:0000256" key="3">
    <source>
        <dbReference type="ARBA" id="ARBA00023157"/>
    </source>
</evidence>
<keyword evidence="2" id="KW-0201">Cytochrome c-type biogenesis</keyword>
<reference evidence="9" key="2">
    <citation type="submission" date="2016-11" db="EMBL/GenBank/DDBJ databases">
        <authorList>
            <person name="Varghese N."/>
            <person name="Submissions S."/>
        </authorList>
    </citation>
    <scope>NUCLEOTIDE SEQUENCE [LARGE SCALE GENOMIC DNA]</scope>
    <source>
        <strain evidence="9">DSM 19859</strain>
    </source>
</reference>
<dbReference type="OrthoDB" id="1098640at2"/>
<dbReference type="InterPro" id="IPR012336">
    <property type="entry name" value="Thioredoxin-like_fold"/>
</dbReference>
<feature type="chain" id="PRO_5012500160" evidence="5">
    <location>
        <begin position="21"/>
        <end position="518"/>
    </location>
</feature>
<protein>
    <submittedName>
        <fullName evidence="7 8">Thioredoxin-like</fullName>
    </submittedName>
</protein>
<evidence type="ECO:0000313" key="8">
    <source>
        <dbReference type="EMBL" id="SHI20547.1"/>
    </source>
</evidence>
<dbReference type="Gene3D" id="3.40.30.10">
    <property type="entry name" value="Glutaredoxin"/>
    <property type="match status" value="1"/>
</dbReference>
<dbReference type="Pfam" id="PF13905">
    <property type="entry name" value="Thioredoxin_8"/>
    <property type="match status" value="1"/>
</dbReference>
<dbReference type="PROSITE" id="PS51257">
    <property type="entry name" value="PROKAR_LIPOPROTEIN"/>
    <property type="match status" value="1"/>
</dbReference>
<dbReference type="PROSITE" id="PS51352">
    <property type="entry name" value="THIOREDOXIN_2"/>
    <property type="match status" value="1"/>
</dbReference>